<keyword evidence="2" id="KW-0472">Membrane</keyword>
<dbReference type="EMBL" id="PDOC01000006">
    <property type="protein sequence ID" value="PIL44742.1"/>
    <property type="molecule type" value="Genomic_DNA"/>
</dbReference>
<comment type="caution">
    <text evidence="3">The sequence shown here is derived from an EMBL/GenBank/DDBJ whole genome shotgun (WGS) entry which is preliminary data.</text>
</comment>
<protein>
    <submittedName>
        <fullName evidence="3">Type II secretion system pseudopilin PulG</fullName>
    </submittedName>
</protein>
<evidence type="ECO:0000256" key="1">
    <source>
        <dbReference type="SAM" id="MobiDB-lite"/>
    </source>
</evidence>
<gene>
    <name evidence="3" type="ORF">CR105_12585</name>
</gene>
<name>A0A2G8TFC7_9BURK</name>
<evidence type="ECO:0000313" key="3">
    <source>
        <dbReference type="EMBL" id="PIL44742.1"/>
    </source>
</evidence>
<keyword evidence="2" id="KW-0812">Transmembrane</keyword>
<keyword evidence="4" id="KW-1185">Reference proteome</keyword>
<dbReference type="AlphaFoldDB" id="A0A2G8TFC7"/>
<dbReference type="RefSeq" id="WP_099788802.1">
    <property type="nucleotide sequence ID" value="NZ_JBHLYV010000004.1"/>
</dbReference>
<dbReference type="Proteomes" id="UP000230390">
    <property type="component" value="Unassembled WGS sequence"/>
</dbReference>
<feature type="region of interest" description="Disordered" evidence="1">
    <location>
        <begin position="188"/>
        <end position="225"/>
    </location>
</feature>
<sequence length="225" mass="23966">MARRTPSRHHGGFTYLGLIVLVTVIGLVGAATLKIDSLMRRAAAEEELLDIGAAFSNALDSYAAATPQGQPLHPPSLNELLKDPRTPGVRRHLRKIFVDPVTGSAEWGIVYRAGQVGVVAVHSLSKAPPLKIGNFAARFVGFENKQHLSDWKFTAGAVVPSLPATSPQLAAPEPEVVTPVAAPVAEQPVMQEVVPPPPAEPAAEPEEQDEEPAEAGKPPVRKDER</sequence>
<proteinExistence type="predicted"/>
<keyword evidence="2" id="KW-1133">Transmembrane helix</keyword>
<accession>A0A2G8TFC7</accession>
<feature type="compositionally biased region" description="Acidic residues" evidence="1">
    <location>
        <begin position="203"/>
        <end position="213"/>
    </location>
</feature>
<evidence type="ECO:0000313" key="4">
    <source>
        <dbReference type="Proteomes" id="UP000230390"/>
    </source>
</evidence>
<evidence type="ECO:0000256" key="2">
    <source>
        <dbReference type="SAM" id="Phobius"/>
    </source>
</evidence>
<dbReference type="OrthoDB" id="5608857at2"/>
<reference evidence="3 4" key="1">
    <citation type="submission" date="2017-10" db="EMBL/GenBank/DDBJ databases">
        <title>Massilia psychrophilum sp. nov., a novel purple-pigmented bacterium isolated from Tianshan glacier, Xinjiang Municipality, China.</title>
        <authorList>
            <person name="Wang H."/>
        </authorList>
    </citation>
    <scope>NUCLEOTIDE SEQUENCE [LARGE SCALE GENOMIC DNA]</scope>
    <source>
        <strain evidence="3 4">JCM 30074</strain>
    </source>
</reference>
<organism evidence="3 4">
    <name type="scientific">Massilia eurypsychrophila</name>
    <dbReference type="NCBI Taxonomy" id="1485217"/>
    <lineage>
        <taxon>Bacteria</taxon>
        <taxon>Pseudomonadati</taxon>
        <taxon>Pseudomonadota</taxon>
        <taxon>Betaproteobacteria</taxon>
        <taxon>Burkholderiales</taxon>
        <taxon>Oxalobacteraceae</taxon>
        <taxon>Telluria group</taxon>
        <taxon>Massilia</taxon>
    </lineage>
</organism>
<feature type="transmembrane region" description="Helical" evidence="2">
    <location>
        <begin position="12"/>
        <end position="33"/>
    </location>
</feature>